<proteinExistence type="inferred from homology"/>
<dbReference type="NCBIfam" id="TIGR03688">
    <property type="entry name" value="depupylase_Dop"/>
    <property type="match status" value="1"/>
</dbReference>
<accession>A0ABX5VRF2</accession>
<dbReference type="GO" id="GO:0000502">
    <property type="term" value="C:proteasome complex"/>
    <property type="evidence" value="ECO:0007669"/>
    <property type="project" value="UniProtKB-KW"/>
</dbReference>
<keyword evidence="3" id="KW-1185">Reference proteome</keyword>
<protein>
    <submittedName>
        <fullName evidence="2">Proteasome accessory factor PafA2</fullName>
    </submittedName>
</protein>
<name>A0ABX5VRF2_9MICO</name>
<dbReference type="PIRSF" id="PIRSF018077">
    <property type="entry name" value="UCP018077"/>
    <property type="match status" value="1"/>
</dbReference>
<dbReference type="PANTHER" id="PTHR42307:SF2">
    <property type="entry name" value="PUP DEAMIDASE_DEPUPYLASE"/>
    <property type="match status" value="1"/>
</dbReference>
<reference evidence="2 3" key="1">
    <citation type="submission" date="2019-05" db="EMBL/GenBank/DDBJ databases">
        <title>Georgenia *** sp. nov., and Georgenia *** sp. nov., isolated from the intestinal contents of plateau pika (Ochotona curzoniae) in the Qinghai-Tibet plateau of China.</title>
        <authorList>
            <person name="Tian Z."/>
        </authorList>
    </citation>
    <scope>NUCLEOTIDE SEQUENCE [LARGE SCALE GENOMIC DNA]</scope>
    <source>
        <strain evidence="2 3">Z294</strain>
    </source>
</reference>
<dbReference type="Proteomes" id="UP000313948">
    <property type="component" value="Chromosome"/>
</dbReference>
<organism evidence="2 3">
    <name type="scientific">Georgenia wutianyii</name>
    <dbReference type="NCBI Taxonomy" id="2585135"/>
    <lineage>
        <taxon>Bacteria</taxon>
        <taxon>Bacillati</taxon>
        <taxon>Actinomycetota</taxon>
        <taxon>Actinomycetes</taxon>
        <taxon>Micrococcales</taxon>
        <taxon>Bogoriellaceae</taxon>
        <taxon>Georgenia</taxon>
    </lineage>
</organism>
<gene>
    <name evidence="2" type="ORF">FE251_07020</name>
</gene>
<dbReference type="Pfam" id="PF03136">
    <property type="entry name" value="Pup_ligase"/>
    <property type="match status" value="1"/>
</dbReference>
<dbReference type="RefSeq" id="WP_139071791.1">
    <property type="nucleotide sequence ID" value="NZ_CP040899.1"/>
</dbReference>
<dbReference type="EMBL" id="CP040899">
    <property type="protein sequence ID" value="QDB79150.1"/>
    <property type="molecule type" value="Genomic_DNA"/>
</dbReference>
<dbReference type="PANTHER" id="PTHR42307">
    <property type="entry name" value="PUP DEAMIDASE/DEPUPYLASE"/>
    <property type="match status" value="1"/>
</dbReference>
<evidence type="ECO:0000313" key="2">
    <source>
        <dbReference type="EMBL" id="QDB79150.1"/>
    </source>
</evidence>
<dbReference type="InterPro" id="IPR004347">
    <property type="entry name" value="Pup_ligase/deamidase"/>
</dbReference>
<keyword evidence="2" id="KW-0647">Proteasome</keyword>
<sequence>MTVRRMMGIETEYGVLEPGHPMANPMALSAAVVVAYAQTVATARWDYEGEDPLADARGFRLDRAAAHPDQLTDSPADLAARLGPYHRRRPGPEERPGPMTSLVLTNGARLYVDHAHPEYSSPEVTGPRAAVLWDRAGEEVMRRAAATLAAEPAMPDVALYKNNVDGKGQSYGTHENYLMDRAVPFGDVVRYLTPFLVTRQVFTGSGRVGLGPRSEVPGFQLSQRADYVENDVGLETTFNRPIINTRDEPHADAERYRRLHVIVGDANLLETATYLKLATTSLVLWLLEQDAVPLALDTVALDDAVAETRLVSHDTTLTHRLTLADGRQMTALEIQRLYLETIREALGPDVDEETRDVLARWDSVLTRLRQDPMSCAADVEWVAKLRLLEGMRRRDGLGWEHPRLAALDLQWSDVRPERSIYQRLAASGAVERLVTQEDVDAAVHTPPHDTRAWFRGETVRRYGAGVAAAGWESVVLDVPGTEHLVRLPMAEPARGTRAHVGEALDASPDVATLLEELRRRHR</sequence>
<evidence type="ECO:0000313" key="3">
    <source>
        <dbReference type="Proteomes" id="UP000313948"/>
    </source>
</evidence>
<comment type="similarity">
    <text evidence="1">Belongs to the Pup ligase/Pup deamidase family. Pup deamidase subfamily.</text>
</comment>
<dbReference type="InterPro" id="IPR022366">
    <property type="entry name" value="Pup_deamidase"/>
</dbReference>
<evidence type="ECO:0000256" key="1">
    <source>
        <dbReference type="ARBA" id="ARBA00009114"/>
    </source>
</evidence>